<dbReference type="PROSITE" id="PS01088">
    <property type="entry name" value="CAP_1"/>
    <property type="match status" value="1"/>
</dbReference>
<gene>
    <name evidence="1" type="ORF">SAMN05444389_101418</name>
</gene>
<name>A0A1M7DKW1_9RHOB</name>
<sequence length="89" mass="10123">MDTTMDEILHRLEQVEQRLESLEIAARQGGVWTAPGGKDFTQADLVLWLEHLMRSLSDAHARLDRANLGGPQDGREALDAWGRVYFRHP</sequence>
<dbReference type="InterPro" id="IPR018106">
    <property type="entry name" value="CAP_CS_N"/>
</dbReference>
<organism evidence="1 2">
    <name type="scientific">Paracoccus solventivorans</name>
    <dbReference type="NCBI Taxonomy" id="53463"/>
    <lineage>
        <taxon>Bacteria</taxon>
        <taxon>Pseudomonadati</taxon>
        <taxon>Pseudomonadota</taxon>
        <taxon>Alphaproteobacteria</taxon>
        <taxon>Rhodobacterales</taxon>
        <taxon>Paracoccaceae</taxon>
        <taxon>Paracoccus</taxon>
    </lineage>
</organism>
<dbReference type="EMBL" id="FRCK01000001">
    <property type="protein sequence ID" value="SHL80105.1"/>
    <property type="molecule type" value="Genomic_DNA"/>
</dbReference>
<accession>A0A1M7DKW1</accession>
<dbReference type="STRING" id="53463.SAMN05444389_101418"/>
<proteinExistence type="predicted"/>
<keyword evidence="2" id="KW-1185">Reference proteome</keyword>
<protein>
    <submittedName>
        <fullName evidence="1">Uncharacterized protein</fullName>
    </submittedName>
</protein>
<evidence type="ECO:0000313" key="2">
    <source>
        <dbReference type="Proteomes" id="UP000184444"/>
    </source>
</evidence>
<dbReference type="Proteomes" id="UP000184444">
    <property type="component" value="Unassembled WGS sequence"/>
</dbReference>
<evidence type="ECO:0000313" key="1">
    <source>
        <dbReference type="EMBL" id="SHL80105.1"/>
    </source>
</evidence>
<reference evidence="2" key="1">
    <citation type="submission" date="2016-11" db="EMBL/GenBank/DDBJ databases">
        <authorList>
            <person name="Varghese N."/>
            <person name="Submissions S."/>
        </authorList>
    </citation>
    <scope>NUCLEOTIDE SEQUENCE [LARGE SCALE GENOMIC DNA]</scope>
    <source>
        <strain evidence="2">DSM 6637</strain>
    </source>
</reference>
<dbReference type="AlphaFoldDB" id="A0A1M7DKW1"/>
<dbReference type="RefSeq" id="WP_073061218.1">
    <property type="nucleotide sequence ID" value="NZ_FRCK01000001.1"/>
</dbReference>